<dbReference type="Gene3D" id="1.25.10.10">
    <property type="entry name" value="Leucine-rich Repeat Variant"/>
    <property type="match status" value="1"/>
</dbReference>
<dbReference type="InterPro" id="IPR027383">
    <property type="entry name" value="Znf_put"/>
</dbReference>
<dbReference type="InterPro" id="IPR016024">
    <property type="entry name" value="ARM-type_fold"/>
</dbReference>
<evidence type="ECO:0000259" key="2">
    <source>
        <dbReference type="Pfam" id="PF13490"/>
    </source>
</evidence>
<feature type="domain" description="Putative zinc-finger" evidence="2">
    <location>
        <begin position="3"/>
        <end position="37"/>
    </location>
</feature>
<dbReference type="InterPro" id="IPR011989">
    <property type="entry name" value="ARM-like"/>
</dbReference>
<keyword evidence="1" id="KW-0175">Coiled coil</keyword>
<evidence type="ECO:0000313" key="4">
    <source>
        <dbReference type="Proteomes" id="UP000468581"/>
    </source>
</evidence>
<accession>A0A6P0UPF0</accession>
<dbReference type="Pfam" id="PF13646">
    <property type="entry name" value="HEAT_2"/>
    <property type="match status" value="1"/>
</dbReference>
<sequence length="263" mass="30524">MKCKEIESRLIDFIDRNLDDRSFKETEDHLEQCTGCREALEEFKTIFCAIDNAYQEVSDPQLRADFEKMLEREKELVPNQEFPSFYSKERNSRRPFLQLAASIALILMSYFFGKYQDQEEHTQEVADLEKEKTELKTEMTISMIENGSASKRLQAVSYAGEFQEPGDEILQALTGKMFNDEHVNVRLAAAEALMRFSDSQEVRKTLIEALEKEQDPSMQIELIHMLVEIKEKRAVPVMKALLQKESTASYVKEQLNISLEMLI</sequence>
<comment type="caution">
    <text evidence="3">The sequence shown here is derived from an EMBL/GenBank/DDBJ whole genome shotgun (WGS) entry which is preliminary data.</text>
</comment>
<dbReference type="EMBL" id="JAABOO010000003">
    <property type="protein sequence ID" value="NER14362.1"/>
    <property type="molecule type" value="Genomic_DNA"/>
</dbReference>
<evidence type="ECO:0000313" key="3">
    <source>
        <dbReference type="EMBL" id="NER14362.1"/>
    </source>
</evidence>
<dbReference type="Pfam" id="PF13490">
    <property type="entry name" value="zf-HC2"/>
    <property type="match status" value="1"/>
</dbReference>
<keyword evidence="4" id="KW-1185">Reference proteome</keyword>
<evidence type="ECO:0000256" key="1">
    <source>
        <dbReference type="SAM" id="Coils"/>
    </source>
</evidence>
<dbReference type="Proteomes" id="UP000468581">
    <property type="component" value="Unassembled WGS sequence"/>
</dbReference>
<feature type="coiled-coil region" evidence="1">
    <location>
        <begin position="118"/>
        <end position="145"/>
    </location>
</feature>
<gene>
    <name evidence="3" type="ORF">GWK08_12990</name>
</gene>
<dbReference type="SUPFAM" id="SSF48371">
    <property type="entry name" value="ARM repeat"/>
    <property type="match status" value="1"/>
</dbReference>
<dbReference type="RefSeq" id="WP_163607656.1">
    <property type="nucleotide sequence ID" value="NZ_JAABOO010000003.1"/>
</dbReference>
<reference evidence="3 4" key="1">
    <citation type="submission" date="2020-01" db="EMBL/GenBank/DDBJ databases">
        <title>Leptobacterium flavescens.</title>
        <authorList>
            <person name="Wang G."/>
        </authorList>
    </citation>
    <scope>NUCLEOTIDE SEQUENCE [LARGE SCALE GENOMIC DNA]</scope>
    <source>
        <strain evidence="3 4">KCTC 22160</strain>
    </source>
</reference>
<organism evidence="3 4">
    <name type="scientific">Leptobacterium flavescens</name>
    <dbReference type="NCBI Taxonomy" id="472055"/>
    <lineage>
        <taxon>Bacteria</taxon>
        <taxon>Pseudomonadati</taxon>
        <taxon>Bacteroidota</taxon>
        <taxon>Flavobacteriia</taxon>
        <taxon>Flavobacteriales</taxon>
        <taxon>Flavobacteriaceae</taxon>
        <taxon>Leptobacterium</taxon>
    </lineage>
</organism>
<protein>
    <recommendedName>
        <fullName evidence="2">Putative zinc-finger domain-containing protein</fullName>
    </recommendedName>
</protein>
<proteinExistence type="predicted"/>
<dbReference type="AlphaFoldDB" id="A0A6P0UPF0"/>
<name>A0A6P0UPF0_9FLAO</name>